<dbReference type="InterPro" id="IPR001107">
    <property type="entry name" value="Band_7"/>
</dbReference>
<dbReference type="Gene3D" id="3.30.479.30">
    <property type="entry name" value="Band 7 domain"/>
    <property type="match status" value="1"/>
</dbReference>
<name>A0A1Q9EEV4_SYMMI</name>
<organism evidence="3 4">
    <name type="scientific">Symbiodinium microadriaticum</name>
    <name type="common">Dinoflagellate</name>
    <name type="synonym">Zooxanthella microadriatica</name>
    <dbReference type="NCBI Taxonomy" id="2951"/>
    <lineage>
        <taxon>Eukaryota</taxon>
        <taxon>Sar</taxon>
        <taxon>Alveolata</taxon>
        <taxon>Dinophyceae</taxon>
        <taxon>Suessiales</taxon>
        <taxon>Symbiodiniaceae</taxon>
        <taxon>Symbiodinium</taxon>
    </lineage>
</organism>
<dbReference type="OrthoDB" id="434619at2759"/>
<feature type="coiled-coil region" evidence="1">
    <location>
        <begin position="68"/>
        <end position="98"/>
    </location>
</feature>
<dbReference type="InterPro" id="IPR027417">
    <property type="entry name" value="P-loop_NTPase"/>
</dbReference>
<protein>
    <submittedName>
        <fullName evidence="3">Hypersensitive-induced response protein 3</fullName>
    </submittedName>
</protein>
<dbReference type="PANTHER" id="PTHR43327:SF31">
    <property type="entry name" value="HYPERSENSITIVE-INDUCED RESPONSE PROTEIN 2"/>
    <property type="match status" value="1"/>
</dbReference>
<sequence length="649" mass="72162">MMCFKRLLIVAGRRARGLGGGGHSCGVLSQMTGRFSKEAKAFMVIKIIHEEMTEKGAVTEWRRKVMIDQQAHKELAKLETQKRKIDREQAELDACNDIKGIKNAAQEMADDLFEAKHFQQSPAKMQRLAGLSSASEALILHIDRMYKDAQKAQADGEEKPAGTILVFLPGWGDIDQLQKRLLQNFDPKRFKILPLHSQVTPEQQQEIFQPAPVGVRKIVLTTNIAEASITVEGTEFVIDSARAKVGTLTTSWISKAALAERIPGRTQGGLCFHLFCRERYNKAGQKKKLRSTFENGLPRLRRSRHNEDLVVGTSHRSCMLGRGLVSVPQDRYVSVEYFGRYSQTLRPGLNWTACRPAAVTEQIDAHVADIVRSKVPTLDIDDVFESKDLLTSAITAQLTSAMAPFGFTICTVLTTQIRLHQSVMDAMNEINRQKRLREAAIMQAEAEKIRLVKSAEAQADAAELQGDGLARQRGAIIDGLRTAVLERTGETATPKELSKLLIITQYFETIKEIGGQANSKTYFVPKADPDDLETQLRFGWMQTKAGLEGLRGSAWELQTTLVQKLRADGPWVISADGAYLLAEEEEEEEEEGESSRGGIVIARLVKHVLESINKEVKFTEASMRCLQAAFESYASQYLLRGAICAPGFG</sequence>
<evidence type="ECO:0000313" key="3">
    <source>
        <dbReference type="EMBL" id="OLQ05952.1"/>
    </source>
</evidence>
<dbReference type="InterPro" id="IPR036013">
    <property type="entry name" value="Band_7/SPFH_dom_sf"/>
</dbReference>
<dbReference type="Gene3D" id="3.40.50.300">
    <property type="entry name" value="P-loop containing nucleotide triphosphate hydrolases"/>
    <property type="match status" value="1"/>
</dbReference>
<dbReference type="SUPFAM" id="SSF117892">
    <property type="entry name" value="Band 7/SPFH domain"/>
    <property type="match status" value="1"/>
</dbReference>
<dbReference type="SMART" id="SM00490">
    <property type="entry name" value="HELICc"/>
    <property type="match status" value="1"/>
</dbReference>
<dbReference type="SUPFAM" id="SSF52540">
    <property type="entry name" value="P-loop containing nucleoside triphosphate hydrolases"/>
    <property type="match status" value="1"/>
</dbReference>
<dbReference type="InterPro" id="IPR001650">
    <property type="entry name" value="Helicase_C-like"/>
</dbReference>
<dbReference type="Pfam" id="PF00271">
    <property type="entry name" value="Helicase_C"/>
    <property type="match status" value="1"/>
</dbReference>
<feature type="coiled-coil region" evidence="1">
    <location>
        <begin position="427"/>
        <end position="472"/>
    </location>
</feature>
<dbReference type="PROSITE" id="PS51194">
    <property type="entry name" value="HELICASE_CTER"/>
    <property type="match status" value="1"/>
</dbReference>
<evidence type="ECO:0000256" key="1">
    <source>
        <dbReference type="SAM" id="Coils"/>
    </source>
</evidence>
<accession>A0A1Q9EEV4</accession>
<comment type="caution">
    <text evidence="3">The sequence shown here is derived from an EMBL/GenBank/DDBJ whole genome shotgun (WGS) entry which is preliminary data.</text>
</comment>
<evidence type="ECO:0000313" key="4">
    <source>
        <dbReference type="Proteomes" id="UP000186817"/>
    </source>
</evidence>
<feature type="domain" description="Helicase C-terminal" evidence="2">
    <location>
        <begin position="141"/>
        <end position="308"/>
    </location>
</feature>
<dbReference type="AlphaFoldDB" id="A0A1Q9EEV4"/>
<keyword evidence="4" id="KW-1185">Reference proteome</keyword>
<dbReference type="InterPro" id="IPR050710">
    <property type="entry name" value="Band7/mec-2_domain"/>
</dbReference>
<dbReference type="EMBL" id="LSRX01000171">
    <property type="protein sequence ID" value="OLQ05952.1"/>
    <property type="molecule type" value="Genomic_DNA"/>
</dbReference>
<reference evidence="3 4" key="1">
    <citation type="submission" date="2016-02" db="EMBL/GenBank/DDBJ databases">
        <title>Genome analysis of coral dinoflagellate symbionts highlights evolutionary adaptations to a symbiotic lifestyle.</title>
        <authorList>
            <person name="Aranda M."/>
            <person name="Li Y."/>
            <person name="Liew Y.J."/>
            <person name="Baumgarten S."/>
            <person name="Simakov O."/>
            <person name="Wilson M."/>
            <person name="Piel J."/>
            <person name="Ashoor H."/>
            <person name="Bougouffa S."/>
            <person name="Bajic V.B."/>
            <person name="Ryu T."/>
            <person name="Ravasi T."/>
            <person name="Bayer T."/>
            <person name="Micklem G."/>
            <person name="Kim H."/>
            <person name="Bhak J."/>
            <person name="Lajeunesse T.C."/>
            <person name="Voolstra C.R."/>
        </authorList>
    </citation>
    <scope>NUCLEOTIDE SEQUENCE [LARGE SCALE GENOMIC DNA]</scope>
    <source>
        <strain evidence="3 4">CCMP2467</strain>
    </source>
</reference>
<dbReference type="Proteomes" id="UP000186817">
    <property type="component" value="Unassembled WGS sequence"/>
</dbReference>
<evidence type="ECO:0000259" key="2">
    <source>
        <dbReference type="PROSITE" id="PS51194"/>
    </source>
</evidence>
<proteinExistence type="predicted"/>
<dbReference type="CDD" id="cd18791">
    <property type="entry name" value="SF2_C_RHA"/>
    <property type="match status" value="1"/>
</dbReference>
<dbReference type="Pfam" id="PF01145">
    <property type="entry name" value="Band_7"/>
    <property type="match status" value="1"/>
</dbReference>
<dbReference type="PANTHER" id="PTHR43327">
    <property type="entry name" value="STOMATIN-LIKE PROTEIN 2, MITOCHONDRIAL"/>
    <property type="match status" value="1"/>
</dbReference>
<gene>
    <name evidence="3" type="primary">HIR3</name>
    <name evidence="3" type="ORF">AK812_SmicGene10787</name>
</gene>
<keyword evidence="1" id="KW-0175">Coiled coil</keyword>